<organism evidence="2 3">
    <name type="scientific">Cymbomonas tetramitiformis</name>
    <dbReference type="NCBI Taxonomy" id="36881"/>
    <lineage>
        <taxon>Eukaryota</taxon>
        <taxon>Viridiplantae</taxon>
        <taxon>Chlorophyta</taxon>
        <taxon>Pyramimonadophyceae</taxon>
        <taxon>Pyramimonadales</taxon>
        <taxon>Pyramimonadaceae</taxon>
        <taxon>Cymbomonas</taxon>
    </lineage>
</organism>
<sequence length="1519" mass="169369">MAPNASHQPCLQPCLNAVTDHGSNAVTDHGFHAVTDHAFYAVTDHGSNAVTDHGFNAVTNHVSNNVTNAGSNRGRSNCTFYLITHFGTYSATYRATDCSSLPGADPSTYPKFDYDSHASTNPRDDDRTHPGTGCSTLSRSNFGNLPGADLNTDHNTNPQGGPDVFRCGEDLTAQFEGQHGNLTELEARVEQYSSMVKLLGELEEEEEEDNEEDEEGLSDGAAPREGFVEYDFTEVTRQVAPGNGNEFKTLIYIELKGGLDSAAAFVNVKTEEEIHLWCSKRPTLSAEEHCECLETGAEVDEQTGTESEVCTRYALLDHHKVDELNEDLAEDEQKKKVYPMQNTEGYLAMTHFLAGCNSTSWLPLWDGADMAVAPGVGRYDHQRSHFEVKDAAAKGVSTEEEPSTRHGWLAKSIFAFNSLYCQRGEPEADCHKSTNRSRMVDGISLMNTAAGPNALEVSDSSISGSSFLHVTGVANVDSLVDTELYNYNDPFMVTISDDGNSTIGGSSGNAAGTMAGAEQEHTGEDNDEDDGEGLESNTALEDLLDKEETTFNGIGVVQELLDKYMEVVAEKCPTFPDTEAWADTDSDGEIGMQLRTVAILLLNGVCPKVFQLQIGSFDTHSNQASRLQALIGDLRTGVHTFVHAAKECGFWDDTLLVIFSEFGRRFEENSKKGTDHGWGHYPMLFGKDLRRQVYGFDASTNTSSLENLVPSHADSYNKSLGTKGDLQMKTDIEAFNACVLDAMGLPGLWRLGDCPSEMRLRENLTNVPRFEESRYYATATADNEGAVFAETSTWNGNKSYLSDPLTRAEVLHVSRRIGFSPKSLGLDQYLPTNYTGAMPTLGEVISQLLGEENLNKGLNRSLEIYHDYQYRNTQKINLYNSKLRASNIWRHLHKLPYPRQDRFEQRVRRWRMERFFDMASVAVTAGGRGGMLYEGSVNITSEFVGREGEILQEIQQRATSFYLPYAIYFDEAKGQYENLRSEVNATTGEVLIEDVHLASWYQTVMFASDVLEVAGVTVEEILEDWRCDNTTGTHPNDPNTTCDPQCDLPSMLNISVDAESAYLADNSWKGPDGTKYSSSWYILRACTEDIDPGSDWLKHSFEQKDQVRTAVQNDLFSTYQQDFRNPETGFRARMTWFFLNWYATPLSGIDDDYLLMSHQYSAIWGGAVGNYRELATVMFSDQALRLSLDQLEEVECGTAPVENFAREYFERFTVGLEAHNEGDIKRLAKGLMNCKEDHETDNEDLVTPGMIFSDLNESVWTFTPEDRKAVVDRVLDFRTVASEPPAAAQRLCSKLYQEFGVSPGVGSNGTLSSMSLPPAVVECAAHLYSHNFELVAALEYILEDKPNFKGTLGQKSRWPTAVIFGPWADFDVEMSVWRGSNWNKLVGMPIFEPQDVSGFDLDNVWTLDRVSSAHEWLDTKVAAQARSWFNKLQFTDIQTMQSALAAYQVPGTSDLYSFALYICDWDLFVPEEGEEELHIINATYLFDTSIPEHSSKYRRYKVWTTAVDTAITNVCQFLT</sequence>
<keyword evidence="3" id="KW-1185">Reference proteome</keyword>
<feature type="region of interest" description="Disordered" evidence="1">
    <location>
        <begin position="112"/>
        <end position="166"/>
    </location>
</feature>
<feature type="compositionally biased region" description="Basic and acidic residues" evidence="1">
    <location>
        <begin position="112"/>
        <end position="129"/>
    </location>
</feature>
<comment type="caution">
    <text evidence="2">The sequence shown here is derived from an EMBL/GenBank/DDBJ whole genome shotgun (WGS) entry which is preliminary data.</text>
</comment>
<dbReference type="Pfam" id="PF08811">
    <property type="entry name" value="DUF1800"/>
    <property type="match status" value="1"/>
</dbReference>
<gene>
    <name evidence="2" type="ORF">CYMTET_45659</name>
</gene>
<dbReference type="Pfam" id="PF07394">
    <property type="entry name" value="DUF1501"/>
    <property type="match status" value="1"/>
</dbReference>
<dbReference type="InterPro" id="IPR014917">
    <property type="entry name" value="DUF1800"/>
</dbReference>
<evidence type="ECO:0000313" key="2">
    <source>
        <dbReference type="EMBL" id="KAK3244741.1"/>
    </source>
</evidence>
<feature type="region of interest" description="Disordered" evidence="1">
    <location>
        <begin position="503"/>
        <end position="534"/>
    </location>
</feature>
<feature type="compositionally biased region" description="Polar residues" evidence="1">
    <location>
        <begin position="133"/>
        <end position="143"/>
    </location>
</feature>
<feature type="region of interest" description="Disordered" evidence="1">
    <location>
        <begin position="202"/>
        <end position="224"/>
    </location>
</feature>
<proteinExistence type="predicted"/>
<dbReference type="PANTHER" id="PTHR43737:SF1">
    <property type="entry name" value="DUF1501 DOMAIN-CONTAINING PROTEIN"/>
    <property type="match status" value="1"/>
</dbReference>
<accession>A0AAE0BXT2</accession>
<evidence type="ECO:0000313" key="3">
    <source>
        <dbReference type="Proteomes" id="UP001190700"/>
    </source>
</evidence>
<dbReference type="InterPro" id="IPR010869">
    <property type="entry name" value="DUF1501"/>
</dbReference>
<evidence type="ECO:0000256" key="1">
    <source>
        <dbReference type="SAM" id="MobiDB-lite"/>
    </source>
</evidence>
<reference evidence="2 3" key="1">
    <citation type="journal article" date="2015" name="Genome Biol. Evol.">
        <title>Comparative Genomics of a Bacterivorous Green Alga Reveals Evolutionary Causalities and Consequences of Phago-Mixotrophic Mode of Nutrition.</title>
        <authorList>
            <person name="Burns J.A."/>
            <person name="Paasch A."/>
            <person name="Narechania A."/>
            <person name="Kim E."/>
        </authorList>
    </citation>
    <scope>NUCLEOTIDE SEQUENCE [LARGE SCALE GENOMIC DNA]</scope>
    <source>
        <strain evidence="2 3">PLY_AMNH</strain>
    </source>
</reference>
<feature type="compositionally biased region" description="Acidic residues" evidence="1">
    <location>
        <begin position="202"/>
        <end position="217"/>
    </location>
</feature>
<dbReference type="Proteomes" id="UP001190700">
    <property type="component" value="Unassembled WGS sequence"/>
</dbReference>
<dbReference type="PANTHER" id="PTHR43737">
    <property type="entry name" value="BLL7424 PROTEIN"/>
    <property type="match status" value="1"/>
</dbReference>
<name>A0AAE0BXT2_9CHLO</name>
<protein>
    <submittedName>
        <fullName evidence="2">Uncharacterized protein</fullName>
    </submittedName>
</protein>
<dbReference type="EMBL" id="LGRX02031494">
    <property type="protein sequence ID" value="KAK3244741.1"/>
    <property type="molecule type" value="Genomic_DNA"/>
</dbReference>